<keyword evidence="3" id="KW-0687">Ribonucleoprotein</keyword>
<organism evidence="5">
    <name type="scientific">Picocystis salinarum</name>
    <dbReference type="NCBI Taxonomy" id="88271"/>
    <lineage>
        <taxon>Eukaryota</taxon>
        <taxon>Viridiplantae</taxon>
        <taxon>Chlorophyta</taxon>
        <taxon>Picocystophyceae</taxon>
        <taxon>Picocystales</taxon>
        <taxon>Picocystaceae</taxon>
        <taxon>Picocystis</taxon>
    </lineage>
</organism>
<proteinExistence type="inferred from homology"/>
<dbReference type="GeneID" id="40351489"/>
<dbReference type="GO" id="GO:0005739">
    <property type="term" value="C:mitochondrion"/>
    <property type="evidence" value="ECO:0007669"/>
    <property type="project" value="TreeGrafter"/>
</dbReference>
<reference evidence="5" key="1">
    <citation type="journal article" date="2019" name="Genome Biol. Evol.">
        <title>Tracing the Evolution of the Plastome and Mitogenome in the Chloropicophyceae Uncovered Convergent tRNA Gene Losses and a Variant Plastid Genetic Code.</title>
        <authorList>
            <person name="Turmel M."/>
            <person name="Dos Santos A.L."/>
            <person name="Otis C."/>
            <person name="Sergerie R."/>
            <person name="Lemieux C."/>
        </authorList>
    </citation>
    <scope>NUCLEOTIDE SEQUENCE</scope>
</reference>
<evidence type="ECO:0000256" key="4">
    <source>
        <dbReference type="SAM" id="MobiDB-lite"/>
    </source>
</evidence>
<dbReference type="InterPro" id="IPR010979">
    <property type="entry name" value="Ribosomal_uS13-like_H2TH"/>
</dbReference>
<sequence>MPVAHPGAPAGGGCRDPGSVGRAFGGAPSPQPLHGQGRVLGRASRGAQGGQAHALEEGHFRVIYLLERYFPPRRALARCLQEVEGLGAASAVRVCAQLGLSPRTALEALSAAQLDRLTQWVHAAYAIGAECRTQRTEAQARLLRAGACRAQRVARGLPCRGQRTHSNARTARRRLAAQ</sequence>
<comment type="similarity">
    <text evidence="1">Belongs to the universal ribosomal protein uS13 family.</text>
</comment>
<dbReference type="InterPro" id="IPR001892">
    <property type="entry name" value="Ribosomal_uS13"/>
</dbReference>
<keyword evidence="5" id="KW-0496">Mitochondrion</keyword>
<dbReference type="SUPFAM" id="SSF46946">
    <property type="entry name" value="S13-like H2TH domain"/>
    <property type="match status" value="1"/>
</dbReference>
<evidence type="ECO:0000256" key="3">
    <source>
        <dbReference type="ARBA" id="ARBA00023274"/>
    </source>
</evidence>
<dbReference type="PROSITE" id="PS50159">
    <property type="entry name" value="RIBOSOMAL_S13_2"/>
    <property type="match status" value="1"/>
</dbReference>
<dbReference type="PANTHER" id="PTHR10871:SF1">
    <property type="entry name" value="SMALL RIBOSOMAL SUBUNIT PROTEIN US13M"/>
    <property type="match status" value="1"/>
</dbReference>
<dbReference type="AlphaFoldDB" id="A0A4D6C4I0"/>
<evidence type="ECO:0000313" key="5">
    <source>
        <dbReference type="EMBL" id="QBX98540.1"/>
    </source>
</evidence>
<dbReference type="Gene3D" id="1.10.8.50">
    <property type="match status" value="1"/>
</dbReference>
<keyword evidence="2 5" id="KW-0689">Ribosomal protein</keyword>
<dbReference type="GO" id="GO:0015935">
    <property type="term" value="C:small ribosomal subunit"/>
    <property type="evidence" value="ECO:0007669"/>
    <property type="project" value="TreeGrafter"/>
</dbReference>
<dbReference type="InterPro" id="IPR027437">
    <property type="entry name" value="Rbsml_uS13_C"/>
</dbReference>
<feature type="compositionally biased region" description="Low complexity" evidence="4">
    <location>
        <begin position="41"/>
        <end position="52"/>
    </location>
</feature>
<dbReference type="GO" id="GO:0003723">
    <property type="term" value="F:RNA binding"/>
    <property type="evidence" value="ECO:0007669"/>
    <property type="project" value="InterPro"/>
</dbReference>
<evidence type="ECO:0000256" key="2">
    <source>
        <dbReference type="ARBA" id="ARBA00022980"/>
    </source>
</evidence>
<protein>
    <submittedName>
        <fullName evidence="5">Ribosomal protein S13</fullName>
    </submittedName>
</protein>
<feature type="region of interest" description="Disordered" evidence="4">
    <location>
        <begin position="1"/>
        <end position="52"/>
    </location>
</feature>
<dbReference type="RefSeq" id="YP_009646622.1">
    <property type="nucleotide sequence ID" value="NC_042491.1"/>
</dbReference>
<dbReference type="PANTHER" id="PTHR10871">
    <property type="entry name" value="30S RIBOSOMAL PROTEIN S13/40S RIBOSOMAL PROTEIN S18"/>
    <property type="match status" value="1"/>
</dbReference>
<gene>
    <name evidence="5" type="primary">rps13</name>
</gene>
<name>A0A4D6C4I0_9CHLO</name>
<dbReference type="EMBL" id="MK086000">
    <property type="protein sequence ID" value="QBX98540.1"/>
    <property type="molecule type" value="Genomic_DNA"/>
</dbReference>
<dbReference type="GO" id="GO:0003735">
    <property type="term" value="F:structural constituent of ribosome"/>
    <property type="evidence" value="ECO:0007669"/>
    <property type="project" value="InterPro"/>
</dbReference>
<accession>A0A4D6C4I0</accession>
<evidence type="ECO:0000256" key="1">
    <source>
        <dbReference type="ARBA" id="ARBA00008080"/>
    </source>
</evidence>
<dbReference type="Gene3D" id="4.10.910.10">
    <property type="entry name" value="30s ribosomal protein s13, domain 2"/>
    <property type="match status" value="1"/>
</dbReference>
<dbReference type="Pfam" id="PF00416">
    <property type="entry name" value="Ribosomal_S13"/>
    <property type="match status" value="1"/>
</dbReference>
<dbReference type="GO" id="GO:0006412">
    <property type="term" value="P:translation"/>
    <property type="evidence" value="ECO:0007669"/>
    <property type="project" value="InterPro"/>
</dbReference>
<geneLocation type="mitochondrion" evidence="5"/>